<evidence type="ECO:0000256" key="5">
    <source>
        <dbReference type="ARBA" id="ARBA00023180"/>
    </source>
</evidence>
<feature type="non-terminal residue" evidence="8">
    <location>
        <position position="262"/>
    </location>
</feature>
<evidence type="ECO:0000256" key="4">
    <source>
        <dbReference type="ARBA" id="ARBA00023157"/>
    </source>
</evidence>
<reference evidence="8" key="1">
    <citation type="submission" date="2020-04" db="EMBL/GenBank/DDBJ databases">
        <authorList>
            <person name="Alioto T."/>
            <person name="Alioto T."/>
            <person name="Gomez Garrido J."/>
        </authorList>
    </citation>
    <scope>NUCLEOTIDE SEQUENCE</scope>
    <source>
        <strain evidence="8">A484AB</strain>
    </source>
</reference>
<dbReference type="PANTHER" id="PTHR19277">
    <property type="entry name" value="PENTRAXIN"/>
    <property type="match status" value="1"/>
</dbReference>
<proteinExistence type="predicted"/>
<evidence type="ECO:0000256" key="3">
    <source>
        <dbReference type="ARBA" id="ARBA00022837"/>
    </source>
</evidence>
<dbReference type="PROSITE" id="PS51828">
    <property type="entry name" value="PTX_2"/>
    <property type="match status" value="1"/>
</dbReference>
<keyword evidence="5" id="KW-0325">Glycoprotein</keyword>
<evidence type="ECO:0000256" key="2">
    <source>
        <dbReference type="ARBA" id="ARBA00022723"/>
    </source>
</evidence>
<dbReference type="PANTHER" id="PTHR19277:SF125">
    <property type="entry name" value="B6"/>
    <property type="match status" value="1"/>
</dbReference>
<dbReference type="Gene3D" id="2.60.120.200">
    <property type="match status" value="1"/>
</dbReference>
<gene>
    <name evidence="8" type="ORF">PACLA_8A056847</name>
</gene>
<dbReference type="EMBL" id="CACRXK020028311">
    <property type="protein sequence ID" value="CAB4041436.1"/>
    <property type="molecule type" value="Genomic_DNA"/>
</dbReference>
<dbReference type="Pfam" id="PF00354">
    <property type="entry name" value="Pentaxin"/>
    <property type="match status" value="1"/>
</dbReference>
<keyword evidence="4" id="KW-1015">Disulfide bond</keyword>
<comment type="caution">
    <text evidence="8">The sequence shown here is derived from an EMBL/GenBank/DDBJ whole genome shotgun (WGS) entry which is preliminary data.</text>
</comment>
<protein>
    <recommendedName>
        <fullName evidence="7">Pentraxin (PTX) domain-containing protein</fullName>
    </recommendedName>
</protein>
<dbReference type="PRINTS" id="PR00895">
    <property type="entry name" value="PENTAXIN"/>
</dbReference>
<keyword evidence="2" id="KW-0479">Metal-binding</keyword>
<dbReference type="InterPro" id="IPR001759">
    <property type="entry name" value="PTX_dom"/>
</dbReference>
<dbReference type="SMART" id="SM00159">
    <property type="entry name" value="PTX"/>
    <property type="match status" value="1"/>
</dbReference>
<dbReference type="Proteomes" id="UP001152795">
    <property type="component" value="Unassembled WGS sequence"/>
</dbReference>
<evidence type="ECO:0000259" key="7">
    <source>
        <dbReference type="PROSITE" id="PS51828"/>
    </source>
</evidence>
<sequence length="262" mass="29428">KRLSDCLISEKIVLDLIECGQWCLSHDCQSFNYGEKEESRGLYTCQLNYCTKKDRLALVDRKFEYYEMVPQLSECESVSEPSFSMLFPRHSIKDYVEVDDPDLPELSAFSICAWAKFVKNADGTILSYAVQGGSKKANEIAIWCYRTKVIFSITNVWTTTYNSLLSDGFWHSICLTWSNVDGNLAVYKDNVMTDQASGVVTGKNISGGGRWVLGQDQDSVGGGFAIQDAFQGELAEVNVWGRVLTKQENKRLPGFRQTVNAV</sequence>
<accession>A0A7D9M0Q1</accession>
<keyword evidence="9" id="KW-1185">Reference proteome</keyword>
<name>A0A7D9M0Q1_PARCT</name>
<dbReference type="GO" id="GO:0046872">
    <property type="term" value="F:metal ion binding"/>
    <property type="evidence" value="ECO:0007669"/>
    <property type="project" value="UniProtKB-KW"/>
</dbReference>
<organism evidence="8 9">
    <name type="scientific">Paramuricea clavata</name>
    <name type="common">Red gorgonian</name>
    <name type="synonym">Violescent sea-whip</name>
    <dbReference type="NCBI Taxonomy" id="317549"/>
    <lineage>
        <taxon>Eukaryota</taxon>
        <taxon>Metazoa</taxon>
        <taxon>Cnidaria</taxon>
        <taxon>Anthozoa</taxon>
        <taxon>Octocorallia</taxon>
        <taxon>Malacalcyonacea</taxon>
        <taxon>Plexauridae</taxon>
        <taxon>Paramuricea</taxon>
    </lineage>
</organism>
<evidence type="ECO:0000256" key="1">
    <source>
        <dbReference type="ARBA" id="ARBA00001913"/>
    </source>
</evidence>
<dbReference type="OrthoDB" id="5949213at2759"/>
<comment type="cofactor">
    <cofactor evidence="1">
        <name>Ca(2+)</name>
        <dbReference type="ChEBI" id="CHEBI:29108"/>
    </cofactor>
</comment>
<evidence type="ECO:0000256" key="6">
    <source>
        <dbReference type="PROSITE-ProRule" id="PRU01172"/>
    </source>
</evidence>
<dbReference type="AlphaFoldDB" id="A0A7D9M0Q1"/>
<dbReference type="InterPro" id="IPR013320">
    <property type="entry name" value="ConA-like_dom_sf"/>
</dbReference>
<evidence type="ECO:0000313" key="9">
    <source>
        <dbReference type="Proteomes" id="UP001152795"/>
    </source>
</evidence>
<dbReference type="InterPro" id="IPR051360">
    <property type="entry name" value="Neuronal_Pentraxin_Related"/>
</dbReference>
<comment type="caution">
    <text evidence="6">Lacks conserved residue(s) required for the propagation of feature annotation.</text>
</comment>
<feature type="domain" description="Pentraxin (PTX)" evidence="7">
    <location>
        <begin position="81"/>
        <end position="262"/>
    </location>
</feature>
<keyword evidence="3" id="KW-0106">Calcium</keyword>
<dbReference type="SUPFAM" id="SSF49899">
    <property type="entry name" value="Concanavalin A-like lectins/glucanases"/>
    <property type="match status" value="1"/>
</dbReference>
<evidence type="ECO:0000313" key="8">
    <source>
        <dbReference type="EMBL" id="CAB4041436.1"/>
    </source>
</evidence>